<dbReference type="InterPro" id="IPR026960">
    <property type="entry name" value="RVT-Znf"/>
</dbReference>
<dbReference type="InterPro" id="IPR036397">
    <property type="entry name" value="RNaseH_sf"/>
</dbReference>
<dbReference type="PANTHER" id="PTHR11926:SF1526">
    <property type="entry name" value="GLYCOSYLTRANSFERASE"/>
    <property type="match status" value="1"/>
</dbReference>
<reference evidence="6" key="1">
    <citation type="submission" date="2018-02" db="EMBL/GenBank/DDBJ databases">
        <authorList>
            <person name="Cohen D.B."/>
            <person name="Kent A.D."/>
        </authorList>
    </citation>
    <scope>NUCLEOTIDE SEQUENCE</scope>
</reference>
<dbReference type="InterPro" id="IPR046830">
    <property type="entry name" value="Calmod_bind_M"/>
</dbReference>
<dbReference type="InterPro" id="IPR002156">
    <property type="entry name" value="RNaseH_domain"/>
</dbReference>
<proteinExistence type="inferred from homology"/>
<dbReference type="Pfam" id="PF00201">
    <property type="entry name" value="UDPGT"/>
    <property type="match status" value="1"/>
</dbReference>
<dbReference type="Pfam" id="PF03372">
    <property type="entry name" value="Exo_endo_phos"/>
    <property type="match status" value="1"/>
</dbReference>
<dbReference type="InterPro" id="IPR043502">
    <property type="entry name" value="DNA/RNA_pol_sf"/>
</dbReference>
<dbReference type="InterPro" id="IPR046831">
    <property type="entry name" value="Calmodulin_bind_N"/>
</dbReference>
<dbReference type="Pfam" id="PF20451">
    <property type="entry name" value="Calmod_bind_M"/>
    <property type="match status" value="1"/>
</dbReference>
<evidence type="ECO:0000256" key="1">
    <source>
        <dbReference type="ARBA" id="ARBA00009995"/>
    </source>
</evidence>
<dbReference type="InterPro" id="IPR044730">
    <property type="entry name" value="RNase_H-like_dom_plant"/>
</dbReference>
<gene>
    <name evidence="6" type="ORF">FSB_LOCUS10818</name>
</gene>
<dbReference type="CDD" id="cd01650">
    <property type="entry name" value="RT_nLTR_like"/>
    <property type="match status" value="1"/>
</dbReference>
<comment type="similarity">
    <text evidence="1">Belongs to the UDP-glycosyltransferase family.</text>
</comment>
<dbReference type="FunFam" id="3.40.50.2000:FF:000057">
    <property type="entry name" value="Glycosyltransferase"/>
    <property type="match status" value="1"/>
</dbReference>
<dbReference type="InterPro" id="IPR025558">
    <property type="entry name" value="DUF4283"/>
</dbReference>
<dbReference type="Pfam" id="PF14392">
    <property type="entry name" value="zf-CCHC_4"/>
    <property type="match status" value="1"/>
</dbReference>
<dbReference type="InterPro" id="IPR005135">
    <property type="entry name" value="Endo/exonuclease/phosphatase"/>
</dbReference>
<dbReference type="EMBL" id="OIVN01000610">
    <property type="protein sequence ID" value="SPC82936.1"/>
    <property type="molecule type" value="Genomic_DNA"/>
</dbReference>
<dbReference type="Pfam" id="PF20452">
    <property type="entry name" value="Calmod_bind_C"/>
    <property type="match status" value="1"/>
</dbReference>
<dbReference type="Gene3D" id="3.60.10.10">
    <property type="entry name" value="Endonuclease/exonuclease/phosphatase"/>
    <property type="match status" value="1"/>
</dbReference>
<dbReference type="InterPro" id="IPR000477">
    <property type="entry name" value="RT_dom"/>
</dbReference>
<dbReference type="Pfam" id="PF07887">
    <property type="entry name" value="Calmodulin_bind"/>
    <property type="match status" value="1"/>
</dbReference>
<dbReference type="GO" id="GO:0003676">
    <property type="term" value="F:nucleic acid binding"/>
    <property type="evidence" value="ECO:0007669"/>
    <property type="project" value="InterPro"/>
</dbReference>
<evidence type="ECO:0000313" key="6">
    <source>
        <dbReference type="EMBL" id="SPC82936.1"/>
    </source>
</evidence>
<keyword evidence="3" id="KW-0808">Transferase</keyword>
<dbReference type="PANTHER" id="PTHR11926">
    <property type="entry name" value="GLUCOSYL/GLUCURONOSYL TRANSFERASES"/>
    <property type="match status" value="1"/>
</dbReference>
<dbReference type="GO" id="GO:0004523">
    <property type="term" value="F:RNA-DNA hybrid ribonuclease activity"/>
    <property type="evidence" value="ECO:0007669"/>
    <property type="project" value="InterPro"/>
</dbReference>
<dbReference type="GO" id="GO:0080043">
    <property type="term" value="F:quercetin 3-O-glucosyltransferase activity"/>
    <property type="evidence" value="ECO:0007669"/>
    <property type="project" value="TreeGrafter"/>
</dbReference>
<accession>A0A2N9EVW3</accession>
<feature type="domain" description="Reverse transcriptase" evidence="5">
    <location>
        <begin position="725"/>
        <end position="1007"/>
    </location>
</feature>
<dbReference type="CDD" id="cd06222">
    <property type="entry name" value="RNase_H_like"/>
    <property type="match status" value="1"/>
</dbReference>
<keyword evidence="2" id="KW-0328">Glycosyltransferase</keyword>
<dbReference type="Gene3D" id="3.30.420.10">
    <property type="entry name" value="Ribonuclease H-like superfamily/Ribonuclease H"/>
    <property type="match status" value="1"/>
</dbReference>
<dbReference type="PROSITE" id="PS00375">
    <property type="entry name" value="UDPGT"/>
    <property type="match status" value="1"/>
</dbReference>
<dbReference type="CDD" id="cd03784">
    <property type="entry name" value="GT1_Gtf-like"/>
    <property type="match status" value="1"/>
</dbReference>
<dbReference type="Pfam" id="PF00078">
    <property type="entry name" value="RVT_1"/>
    <property type="match status" value="1"/>
</dbReference>
<evidence type="ECO:0000256" key="2">
    <source>
        <dbReference type="ARBA" id="ARBA00022676"/>
    </source>
</evidence>
<dbReference type="SUPFAM" id="SSF53098">
    <property type="entry name" value="Ribonuclease H-like"/>
    <property type="match status" value="1"/>
</dbReference>
<dbReference type="InterPro" id="IPR036691">
    <property type="entry name" value="Endo/exonu/phosph_ase_sf"/>
</dbReference>
<feature type="region of interest" description="Disordered" evidence="4">
    <location>
        <begin position="247"/>
        <end position="324"/>
    </location>
</feature>
<evidence type="ECO:0000259" key="5">
    <source>
        <dbReference type="PROSITE" id="PS50878"/>
    </source>
</evidence>
<feature type="compositionally biased region" description="Basic and acidic residues" evidence="4">
    <location>
        <begin position="252"/>
        <end position="274"/>
    </location>
</feature>
<dbReference type="InterPro" id="IPR046829">
    <property type="entry name" value="Calmod_bind_C"/>
</dbReference>
<organism evidence="6">
    <name type="scientific">Fagus sylvatica</name>
    <name type="common">Beechnut</name>
    <dbReference type="NCBI Taxonomy" id="28930"/>
    <lineage>
        <taxon>Eukaryota</taxon>
        <taxon>Viridiplantae</taxon>
        <taxon>Streptophyta</taxon>
        <taxon>Embryophyta</taxon>
        <taxon>Tracheophyta</taxon>
        <taxon>Spermatophyta</taxon>
        <taxon>Magnoliopsida</taxon>
        <taxon>eudicotyledons</taxon>
        <taxon>Gunneridae</taxon>
        <taxon>Pentapetalae</taxon>
        <taxon>rosids</taxon>
        <taxon>fabids</taxon>
        <taxon>Fagales</taxon>
        <taxon>Fagaceae</taxon>
        <taxon>Fagus</taxon>
    </lineage>
</organism>
<sequence>MWKKFSLSDKEGLNVDLVNTVQQPENILAAKFLTSRILNMDAVARTFKPLWKTRQSFTVQDLGGNKVAFVFEDAMDLERVLVNEPWTYDKFLVVFQRVQGDGPIQDSLFSHTSFWVQLHNIPIRRRTEAAAEAIGRSIGLVEKVASSDDERGGENCMRVRVRLDVNSPLCRGRLVNLEEGKKNWIAFRYERLPNFCYWCGCLDHAEKDCDIGLQQHHSSAKEEYQYGAWLRASTDRPPRKTVVTVLGNQTNGRDKSQHPEHSKPPSCDGDRRTEFISTTNQGLEAVGATAENRSPFTNPSRRPLADISNGPTTNPKHKSTSTKWKKLARAHKPINESSPKAQLHKRELLFTEEDTAHGKRLRADQPWRLTCFYGAPETHLRDHSWNLLRTLHGQFSLPWCCVGDFNEIVRNSEKCGRRAQSERQMQGFRAVIDDCGFLDLGFRGLPFTWCNNRRGIATTWLRLDRFMATNDWILRFSSAVVDHLESTTSDHKPICMSTQPVRMPRPRKPLFRFEDMWRTDPSCEPTIAKVWVTKTRGSPMVQATEKIQKCGAALTKQRLDSTHGSGHDTVISIRKEVTELLLKEERMWKQRSRESWLKEGDHNTKFFHSRASHRKRRNTISALRMDDGEVVTDETLIGNQFIEYYQALFTAKQLEDVEVVLDSIQPCVTQEMNQSLTCPFTEEEVSIAMKQMGPLKAPGPDGMPPIFYQSYWHVVGKDITAAVLYCLQSGTLLPALNHTFVTLIPKTKNPETVTEYRPISLCNVLYKLISKVLANRLKKILPHIISESQSAFVPGRLITDNILIAFETLHHMHNKRAGKVGSMALKLDMSKAYDRVEWGFVEKVMDRMGFHEKWISLILECISSVSYSLLINGTPTGHIIPTRGLRQGDPISPYLFLLCAEGLNGLIKKATTQGEIHGVSLCPRGPKITNLFFADDSLLFCRASLLECQKIQEILATYEKASGQQLNRAKTTLFFSRNTTQAIQEDIKEILGVPSIQQYEKYLGLPSLVGKEKMTCFSQIKERVWSKVKGWKEKLLSQAGREVLIKAVIQAIPTYTMNCFKLPVTLCKEIEGIIRRFWWGHTSDRRKIHWIRWEKMCNSKGEGGLGFRDLQKFNLALLAKQFWRFMHNKNSLLYKVFSAKFFPHVGDGAQIPIKGSNWLLEEGHRRILSPLTNLPVDARVGELIHGSPPIWNIHKIQNLFLPYDVDAILKIPLSGRQKEDRLYWFDTQNGKYSVRSGYKLLCKEARAHIPESSRQWDPDPLWKRIWRARVPAKIKTFLWRASHDSLPTKSGLFRRQVTSNPLCDTCREQSEDSLHALWNCPAVSQVWSLAPEFSDLQKLAPMSFSNLMRQIIQNKSDLLFEKFATTSWLLWHKRNQDRLRLPSDPHSQILPRAHALLSEYLAVTTENTPQKLQPPQVRWKPPSSNFFKVNFDGAIFRESNTGGLGVVIRDTAGMVIATLSQKVTGNHTAEMIEALAARRAIRFAMEVGVTNVELEGDAVTVIRDLGRLDPIDTPYGLVIEDAKVMLTEFQNFSLSHTRRSGNSVAHALARRASKCNSYLVWMEEVPPDITHKRQQEDVKARSEGISPEDKRRKIPTFKNVVSEVMKMQSVHHLLEPILEPLIRKVALQAADNMHNGTLYTGTYYSLTPGILPPRGRASSFLSNDFNHMTVEYWSMFSWSKLPLSSDGLAVKEEVELALKKHLNSMKQNCGKEVHISESRSLQLKFVNNLSLPVFTGARIEGEDLNGSNIQVALIDALTGQTVITGPESLAKVEIVVLEGDFDGDENDNWTGEEFKNNIVREREGKKPLLTGDAFVNLKEGTGVVGEISFTDNSSWTRSRRFRLGARVVDKIDGTSIKEAKTESFIVRDHRGELYKKHHPPNLFDEVWRLEKIGKDGAFHKRLSRENISTVKDFLTLLFIDSPRLRNILGTGMSAKMWEVTVEHARTCVLDDKKMFLYCPRTSQQKTGVVFNVVGQVMGLLSECQYADAHNLVISAFEHWEDVVSFDDEASLVGSSSHFTNVLYTASSPRTESSNGSKFLASHKIGGFDYTQQTASSPDIISSIYSVGGSSGLEDYALHGIDSMGLRYDPALSFPAQVSNSLICDTESMNHSFCDDDHLHFFDTDLLTQNVSLESQSDLQSAVDTFLSTRTAVVAMGKAHRRWTKLFSVLQWYIPENKKMNHQKGHVVVLTYPAQGHINPLLQFAKRLASKGLKATLATTHYTVKSIHATTVGIEPISDGYDESGFKQAPSTEAYLESFKSVGSKTLADLISKFKDSASPVNCIVYDSLLPWALDVARQFGIYGAVFLTNSASVCSMYWHIHHGHLTLPVKQETEPVLFPGLPLLGISDLPSFLAQPASNSAYLAVIMEQFGCLENNDWVFCNSSEELESELVKAMLGLWPLVMIGPMVPSAYLDQQIHGDIAYGASLWELSSDRCLSWLETKPPKSVIYVSFGSMADITAKQAEEIAWGLIASNMNFLLVAKDSRNKLPIEFINSVQERGLIVPWCNQLEVLAHRAVACFVTHCGWNSTLEALSLGVPMVAMPQLSDQPTNAKFVEELWQVGIKAKKNKEGIVTRDELEMCIKEVTAGKKSEEIMKNATKWRKLVIRAVSLGGSSDKNIDEFVGKLVRGEGEQSLISGLHLINKINSFG</sequence>
<dbReference type="Pfam" id="PF13966">
    <property type="entry name" value="zf-RVT"/>
    <property type="match status" value="1"/>
</dbReference>
<dbReference type="Pfam" id="PF13456">
    <property type="entry name" value="RVT_3"/>
    <property type="match status" value="1"/>
</dbReference>
<dbReference type="GO" id="GO:0080044">
    <property type="term" value="F:quercetin 7-O-glucosyltransferase activity"/>
    <property type="evidence" value="ECO:0007669"/>
    <property type="project" value="TreeGrafter"/>
</dbReference>
<name>A0A2N9EVW3_FAGSY</name>
<dbReference type="InterPro" id="IPR002213">
    <property type="entry name" value="UDP_glucos_trans"/>
</dbReference>
<dbReference type="FunFam" id="3.40.50.2000:FF:000237">
    <property type="entry name" value="Glycosyltransferase"/>
    <property type="match status" value="1"/>
</dbReference>
<evidence type="ECO:0000256" key="4">
    <source>
        <dbReference type="SAM" id="MobiDB-lite"/>
    </source>
</evidence>
<dbReference type="PROSITE" id="PS50878">
    <property type="entry name" value="RT_POL"/>
    <property type="match status" value="1"/>
</dbReference>
<dbReference type="InterPro" id="IPR025836">
    <property type="entry name" value="Zn_knuckle_CX2CX4HX4C"/>
</dbReference>
<dbReference type="Pfam" id="PF14111">
    <property type="entry name" value="DUF4283"/>
    <property type="match status" value="1"/>
</dbReference>
<dbReference type="SUPFAM" id="SSF56219">
    <property type="entry name" value="DNase I-like"/>
    <property type="match status" value="1"/>
</dbReference>
<dbReference type="Gene3D" id="3.40.50.2000">
    <property type="entry name" value="Glycogen Phosphorylase B"/>
    <property type="match status" value="2"/>
</dbReference>
<dbReference type="InterPro" id="IPR035595">
    <property type="entry name" value="UDP_glycos_trans_CS"/>
</dbReference>
<evidence type="ECO:0000256" key="3">
    <source>
        <dbReference type="ARBA" id="ARBA00022679"/>
    </source>
</evidence>
<feature type="compositionally biased region" description="Polar residues" evidence="4">
    <location>
        <begin position="291"/>
        <end position="300"/>
    </location>
</feature>
<dbReference type="SUPFAM" id="SSF56672">
    <property type="entry name" value="DNA/RNA polymerases"/>
    <property type="match status" value="1"/>
</dbReference>
<feature type="compositionally biased region" description="Basic residues" evidence="4">
    <location>
        <begin position="315"/>
        <end position="324"/>
    </location>
</feature>
<protein>
    <recommendedName>
        <fullName evidence="5">Reverse transcriptase domain-containing protein</fullName>
    </recommendedName>
</protein>
<dbReference type="SUPFAM" id="SSF53756">
    <property type="entry name" value="UDP-Glycosyltransferase/glycogen phosphorylase"/>
    <property type="match status" value="1"/>
</dbReference>
<dbReference type="InterPro" id="IPR012337">
    <property type="entry name" value="RNaseH-like_sf"/>
</dbReference>